<proteinExistence type="predicted"/>
<gene>
    <name evidence="5" type="ORF">LITE_LOCUS32061</name>
</gene>
<keyword evidence="6" id="KW-1185">Reference proteome</keyword>
<comment type="caution">
    <text evidence="5">The sequence shown here is derived from an EMBL/GenBank/DDBJ whole genome shotgun (WGS) entry which is preliminary data.</text>
</comment>
<dbReference type="Pfam" id="PF03936">
    <property type="entry name" value="Terpene_synth_C"/>
    <property type="match status" value="1"/>
</dbReference>
<dbReference type="Gene3D" id="1.10.600.10">
    <property type="entry name" value="Farnesyl Diphosphate Synthase"/>
    <property type="match status" value="1"/>
</dbReference>
<dbReference type="SUPFAM" id="SSF48576">
    <property type="entry name" value="Terpenoid synthases"/>
    <property type="match status" value="1"/>
</dbReference>
<evidence type="ECO:0000256" key="2">
    <source>
        <dbReference type="ARBA" id="ARBA00022723"/>
    </source>
</evidence>
<dbReference type="EMBL" id="CAMGYJ010000008">
    <property type="protein sequence ID" value="CAI0454669.1"/>
    <property type="molecule type" value="Genomic_DNA"/>
</dbReference>
<dbReference type="GO" id="GO:0000287">
    <property type="term" value="F:magnesium ion binding"/>
    <property type="evidence" value="ECO:0007669"/>
    <property type="project" value="InterPro"/>
</dbReference>
<dbReference type="InterPro" id="IPR008949">
    <property type="entry name" value="Isoprenoid_synthase_dom_sf"/>
</dbReference>
<evidence type="ECO:0000313" key="6">
    <source>
        <dbReference type="Proteomes" id="UP001154282"/>
    </source>
</evidence>
<feature type="domain" description="Terpene synthase metal-binding" evidence="4">
    <location>
        <begin position="1"/>
        <end position="78"/>
    </location>
</feature>
<sequence>MGAETATREAFEWIANRSKMVKAASFIGRLQNDICSHKFEQKRNHWPSAIECYIKEYGVSEVEAVEFLWKVISKLWKDIAEEYCQKPIQLPYTLTNRLLNLTRCANIVYEKDDYITHSHLLKDHLSSLFIHPVPL</sequence>
<keyword evidence="3" id="KW-0456">Lyase</keyword>
<protein>
    <recommendedName>
        <fullName evidence="4">Terpene synthase metal-binding domain-containing protein</fullName>
    </recommendedName>
</protein>
<evidence type="ECO:0000256" key="1">
    <source>
        <dbReference type="ARBA" id="ARBA00001946"/>
    </source>
</evidence>
<dbReference type="InterPro" id="IPR005630">
    <property type="entry name" value="Terpene_synthase_metal-bd"/>
</dbReference>
<name>A0AAV0N8G9_9ROSI</name>
<comment type="cofactor">
    <cofactor evidence="1">
        <name>Mg(2+)</name>
        <dbReference type="ChEBI" id="CHEBI:18420"/>
    </cofactor>
</comment>
<dbReference type="PANTHER" id="PTHR31225">
    <property type="entry name" value="OS04G0344100 PROTEIN-RELATED"/>
    <property type="match status" value="1"/>
</dbReference>
<dbReference type="GO" id="GO:0010333">
    <property type="term" value="F:terpene synthase activity"/>
    <property type="evidence" value="ECO:0007669"/>
    <property type="project" value="InterPro"/>
</dbReference>
<dbReference type="InterPro" id="IPR050148">
    <property type="entry name" value="Terpene_synthase-like"/>
</dbReference>
<evidence type="ECO:0000313" key="5">
    <source>
        <dbReference type="EMBL" id="CAI0454669.1"/>
    </source>
</evidence>
<evidence type="ECO:0000256" key="3">
    <source>
        <dbReference type="ARBA" id="ARBA00023239"/>
    </source>
</evidence>
<accession>A0AAV0N8G9</accession>
<dbReference type="GO" id="GO:0016114">
    <property type="term" value="P:terpenoid biosynthetic process"/>
    <property type="evidence" value="ECO:0007669"/>
    <property type="project" value="InterPro"/>
</dbReference>
<dbReference type="Proteomes" id="UP001154282">
    <property type="component" value="Unassembled WGS sequence"/>
</dbReference>
<reference evidence="5" key="1">
    <citation type="submission" date="2022-08" db="EMBL/GenBank/DDBJ databases">
        <authorList>
            <person name="Gutierrez-Valencia J."/>
        </authorList>
    </citation>
    <scope>NUCLEOTIDE SEQUENCE</scope>
</reference>
<evidence type="ECO:0000259" key="4">
    <source>
        <dbReference type="Pfam" id="PF03936"/>
    </source>
</evidence>
<keyword evidence="2" id="KW-0479">Metal-binding</keyword>
<organism evidence="5 6">
    <name type="scientific">Linum tenue</name>
    <dbReference type="NCBI Taxonomy" id="586396"/>
    <lineage>
        <taxon>Eukaryota</taxon>
        <taxon>Viridiplantae</taxon>
        <taxon>Streptophyta</taxon>
        <taxon>Embryophyta</taxon>
        <taxon>Tracheophyta</taxon>
        <taxon>Spermatophyta</taxon>
        <taxon>Magnoliopsida</taxon>
        <taxon>eudicotyledons</taxon>
        <taxon>Gunneridae</taxon>
        <taxon>Pentapetalae</taxon>
        <taxon>rosids</taxon>
        <taxon>fabids</taxon>
        <taxon>Malpighiales</taxon>
        <taxon>Linaceae</taxon>
        <taxon>Linum</taxon>
    </lineage>
</organism>
<dbReference type="PANTHER" id="PTHR31225:SF221">
    <property type="entry name" value="(-)-GERMACRENE D SYNTHASE"/>
    <property type="match status" value="1"/>
</dbReference>
<dbReference type="AlphaFoldDB" id="A0AAV0N8G9"/>